<accession>A0A3S5AKF1</accession>
<dbReference type="Proteomes" id="UP000784294">
    <property type="component" value="Unassembled WGS sequence"/>
</dbReference>
<organism evidence="2 3">
    <name type="scientific">Protopolystoma xenopodis</name>
    <dbReference type="NCBI Taxonomy" id="117903"/>
    <lineage>
        <taxon>Eukaryota</taxon>
        <taxon>Metazoa</taxon>
        <taxon>Spiralia</taxon>
        <taxon>Lophotrochozoa</taxon>
        <taxon>Platyhelminthes</taxon>
        <taxon>Monogenea</taxon>
        <taxon>Polyopisthocotylea</taxon>
        <taxon>Polystomatidea</taxon>
        <taxon>Polystomatidae</taxon>
        <taxon>Protopolystoma</taxon>
    </lineage>
</organism>
<protein>
    <submittedName>
        <fullName evidence="2">Uncharacterized protein</fullName>
    </submittedName>
</protein>
<keyword evidence="3" id="KW-1185">Reference proteome</keyword>
<evidence type="ECO:0000256" key="1">
    <source>
        <dbReference type="SAM" id="MobiDB-lite"/>
    </source>
</evidence>
<proteinExistence type="predicted"/>
<feature type="region of interest" description="Disordered" evidence="1">
    <location>
        <begin position="1"/>
        <end position="22"/>
    </location>
</feature>
<dbReference type="EMBL" id="CAAALY010260254">
    <property type="protein sequence ID" value="VEL39151.1"/>
    <property type="molecule type" value="Genomic_DNA"/>
</dbReference>
<evidence type="ECO:0000313" key="3">
    <source>
        <dbReference type="Proteomes" id="UP000784294"/>
    </source>
</evidence>
<dbReference type="AlphaFoldDB" id="A0A3S5AKF1"/>
<name>A0A3S5AKF1_9PLAT</name>
<comment type="caution">
    <text evidence="2">The sequence shown here is derived from an EMBL/GenBank/DDBJ whole genome shotgun (WGS) entry which is preliminary data.</text>
</comment>
<reference evidence="2" key="1">
    <citation type="submission" date="2018-11" db="EMBL/GenBank/DDBJ databases">
        <authorList>
            <consortium name="Pathogen Informatics"/>
        </authorList>
    </citation>
    <scope>NUCLEOTIDE SEQUENCE</scope>
</reference>
<evidence type="ECO:0000313" key="2">
    <source>
        <dbReference type="EMBL" id="VEL39151.1"/>
    </source>
</evidence>
<sequence>MSEQDDGEEISPQLLMMPQPMQNKWPGRGYISEDRHRQALAAHDDPYARTYIRYGKRAAYADLPWGKRSGRHNIF</sequence>
<gene>
    <name evidence="2" type="ORF">PXEA_LOCUS32591</name>
</gene>